<evidence type="ECO:0000256" key="1">
    <source>
        <dbReference type="SAM" id="MobiDB-lite"/>
    </source>
</evidence>
<proteinExistence type="predicted"/>
<evidence type="ECO:0000313" key="2">
    <source>
        <dbReference type="EMBL" id="OIV96901.1"/>
    </source>
</evidence>
<sequence length="99" mass="10795">MGGCVSSPKDLELEEGEQAPIESPNSPKNAEGETLVQETKEGGDKEESEKKEEPLVDAAAETKEENKEEKVDALAETKEEAKVEQPKAEDKKDEPLVTL</sequence>
<accession>A0A4P1QX69</accession>
<reference evidence="2 3" key="1">
    <citation type="journal article" date="2017" name="Plant Biotechnol. J.">
        <title>A comprehensive draft genome sequence for lupin (Lupinus angustifolius), an emerging health food: insights into plant-microbe interactions and legume evolution.</title>
        <authorList>
            <person name="Hane J.K."/>
            <person name="Ming Y."/>
            <person name="Kamphuis L.G."/>
            <person name="Nelson M.N."/>
            <person name="Garg G."/>
            <person name="Atkins C.A."/>
            <person name="Bayer P.E."/>
            <person name="Bravo A."/>
            <person name="Bringans S."/>
            <person name="Cannon S."/>
            <person name="Edwards D."/>
            <person name="Foley R."/>
            <person name="Gao L.L."/>
            <person name="Harrison M.J."/>
            <person name="Huang W."/>
            <person name="Hurgobin B."/>
            <person name="Li S."/>
            <person name="Liu C.W."/>
            <person name="McGrath A."/>
            <person name="Morahan G."/>
            <person name="Murray J."/>
            <person name="Weller J."/>
            <person name="Jian J."/>
            <person name="Singh K.B."/>
        </authorList>
    </citation>
    <scope>NUCLEOTIDE SEQUENCE [LARGE SCALE GENOMIC DNA]</scope>
    <source>
        <strain evidence="3">cv. Tanjil</strain>
        <tissue evidence="2">Whole plant</tissue>
    </source>
</reference>
<name>A0A4P1QX69_LUPAN</name>
<dbReference type="Gramene" id="OIV96901">
    <property type="protein sequence ID" value="OIV96901"/>
    <property type="gene ID" value="TanjilG_00483"/>
</dbReference>
<dbReference type="EMBL" id="CM007375">
    <property type="protein sequence ID" value="OIV96901.1"/>
    <property type="molecule type" value="Genomic_DNA"/>
</dbReference>
<keyword evidence="3" id="KW-1185">Reference proteome</keyword>
<evidence type="ECO:0000313" key="3">
    <source>
        <dbReference type="Proteomes" id="UP000188354"/>
    </source>
</evidence>
<organism evidence="2 3">
    <name type="scientific">Lupinus angustifolius</name>
    <name type="common">Narrow-leaved blue lupine</name>
    <dbReference type="NCBI Taxonomy" id="3871"/>
    <lineage>
        <taxon>Eukaryota</taxon>
        <taxon>Viridiplantae</taxon>
        <taxon>Streptophyta</taxon>
        <taxon>Embryophyta</taxon>
        <taxon>Tracheophyta</taxon>
        <taxon>Spermatophyta</taxon>
        <taxon>Magnoliopsida</taxon>
        <taxon>eudicotyledons</taxon>
        <taxon>Gunneridae</taxon>
        <taxon>Pentapetalae</taxon>
        <taxon>rosids</taxon>
        <taxon>fabids</taxon>
        <taxon>Fabales</taxon>
        <taxon>Fabaceae</taxon>
        <taxon>Papilionoideae</taxon>
        <taxon>50 kb inversion clade</taxon>
        <taxon>genistoids sensu lato</taxon>
        <taxon>core genistoids</taxon>
        <taxon>Genisteae</taxon>
        <taxon>Lupinus</taxon>
    </lineage>
</organism>
<dbReference type="AlphaFoldDB" id="A0A4P1QX69"/>
<dbReference type="Proteomes" id="UP000188354">
    <property type="component" value="Chromosome LG15"/>
</dbReference>
<gene>
    <name evidence="2" type="ORF">TanjilG_00483</name>
</gene>
<dbReference type="OrthoDB" id="1436147at2759"/>
<protein>
    <submittedName>
        <fullName evidence="2">Uncharacterized protein</fullName>
    </submittedName>
</protein>
<feature type="compositionally biased region" description="Basic and acidic residues" evidence="1">
    <location>
        <begin position="38"/>
        <end position="99"/>
    </location>
</feature>
<dbReference type="KEGG" id="lang:109327833"/>
<feature type="region of interest" description="Disordered" evidence="1">
    <location>
        <begin position="1"/>
        <end position="99"/>
    </location>
</feature>